<dbReference type="PROSITE" id="PS51257">
    <property type="entry name" value="PROKAR_LIPOPROTEIN"/>
    <property type="match status" value="1"/>
</dbReference>
<evidence type="ECO:0000313" key="3">
    <source>
        <dbReference type="Proteomes" id="UP001500839"/>
    </source>
</evidence>
<accession>A0ABP9C017</accession>
<protein>
    <submittedName>
        <fullName evidence="2">Esterase-like activity of phytase family protein</fullName>
    </submittedName>
</protein>
<organism evidence="2 3">
    <name type="scientific">Tomitella cavernea</name>
    <dbReference type="NCBI Taxonomy" id="1387982"/>
    <lineage>
        <taxon>Bacteria</taxon>
        <taxon>Bacillati</taxon>
        <taxon>Actinomycetota</taxon>
        <taxon>Actinomycetes</taxon>
        <taxon>Mycobacteriales</taxon>
        <taxon>Tomitella</taxon>
    </lineage>
</organism>
<evidence type="ECO:0000313" key="2">
    <source>
        <dbReference type="EMBL" id="GAA4803019.1"/>
    </source>
</evidence>
<dbReference type="PANTHER" id="PTHR37957:SF1">
    <property type="entry name" value="PHYTASE-LIKE DOMAIN-CONTAINING PROTEIN"/>
    <property type="match status" value="1"/>
</dbReference>
<dbReference type="InterPro" id="IPR027372">
    <property type="entry name" value="Phytase-like_dom"/>
</dbReference>
<evidence type="ECO:0000259" key="1">
    <source>
        <dbReference type="Pfam" id="PF13449"/>
    </source>
</evidence>
<feature type="domain" description="Phytase-like" evidence="1">
    <location>
        <begin position="81"/>
        <end position="370"/>
    </location>
</feature>
<keyword evidence="3" id="KW-1185">Reference proteome</keyword>
<dbReference type="Pfam" id="PF13449">
    <property type="entry name" value="Phytase-like"/>
    <property type="match status" value="1"/>
</dbReference>
<dbReference type="EMBL" id="BAABKQ010000001">
    <property type="protein sequence ID" value="GAA4803019.1"/>
    <property type="molecule type" value="Genomic_DNA"/>
</dbReference>
<reference evidence="3" key="1">
    <citation type="journal article" date="2019" name="Int. J. Syst. Evol. Microbiol.">
        <title>The Global Catalogue of Microorganisms (GCM) 10K type strain sequencing project: providing services to taxonomists for standard genome sequencing and annotation.</title>
        <authorList>
            <consortium name="The Broad Institute Genomics Platform"/>
            <consortium name="The Broad Institute Genome Sequencing Center for Infectious Disease"/>
            <person name="Wu L."/>
            <person name="Ma J."/>
        </authorList>
    </citation>
    <scope>NUCLEOTIDE SEQUENCE [LARGE SCALE GENOMIC DNA]</scope>
    <source>
        <strain evidence="3">JCM 18542</strain>
    </source>
</reference>
<sequence>MIHVLSRGCGGRHDARRPLGAAALITGALLAVTGCSVTGAAEPADGAHSPAPAQAAELVDTYDLSDAQFAPAVARALPGGTPFGGISGLESLGDDRYLGISDDRADKGPARVYRMTLPRTPDGGTGLALVTGTILLTDENGRGFAPGSVDPESIRTMPDGTLLWTSEGDAEAGIAPEITVAAEDGRALRRFVIPAYHRPADGASGVRPNKAYEGRTLFDGGARAAVLAEGPLAQDPDAPGASRTRLTVYDVASGAATTEYAYPLDAPPEGTDERGATEILATGDGRFLVLERSWIKGQGTVGKLYLVDTAGADDVLGAAALTGGEKPVDKTLLLDFSPNGENVDNIESLAWAPDQADGRQTLLVGSDDNFNTGEQRSLIHTVAVALPE</sequence>
<proteinExistence type="predicted"/>
<dbReference type="Proteomes" id="UP001500839">
    <property type="component" value="Unassembled WGS sequence"/>
</dbReference>
<dbReference type="PANTHER" id="PTHR37957">
    <property type="entry name" value="BLR7070 PROTEIN"/>
    <property type="match status" value="1"/>
</dbReference>
<name>A0ABP9C017_9ACTN</name>
<gene>
    <name evidence="2" type="ORF">GCM10023353_01430</name>
</gene>
<comment type="caution">
    <text evidence="2">The sequence shown here is derived from an EMBL/GenBank/DDBJ whole genome shotgun (WGS) entry which is preliminary data.</text>
</comment>